<feature type="region of interest" description="Disordered" evidence="13">
    <location>
        <begin position="102"/>
        <end position="130"/>
    </location>
</feature>
<feature type="domain" description="Bms1-type G" evidence="15">
    <location>
        <begin position="977"/>
        <end position="1137"/>
    </location>
</feature>
<dbReference type="GO" id="GO:0005886">
    <property type="term" value="C:plasma membrane"/>
    <property type="evidence" value="ECO:0007669"/>
    <property type="project" value="TreeGrafter"/>
</dbReference>
<feature type="compositionally biased region" description="Acidic residues" evidence="13">
    <location>
        <begin position="1284"/>
        <end position="1308"/>
    </location>
</feature>
<dbReference type="SMART" id="SM01362">
    <property type="entry name" value="DUF663"/>
    <property type="match status" value="1"/>
</dbReference>
<evidence type="ECO:0000256" key="11">
    <source>
        <dbReference type="PROSITE-ProRule" id="PRU00703"/>
    </source>
</evidence>
<dbReference type="InterPro" id="IPR046342">
    <property type="entry name" value="CBS_dom_sf"/>
</dbReference>
<feature type="region of interest" description="Disordered" evidence="13">
    <location>
        <begin position="74"/>
        <end position="93"/>
    </location>
</feature>
<keyword evidence="6 12" id="KW-1133">Transmembrane helix</keyword>
<feature type="transmembrane region" description="Helical" evidence="12">
    <location>
        <begin position="591"/>
        <end position="612"/>
    </location>
</feature>
<evidence type="ECO:0000256" key="1">
    <source>
        <dbReference type="ARBA" id="ARBA00004141"/>
    </source>
</evidence>
<feature type="compositionally biased region" description="Low complexity" evidence="13">
    <location>
        <begin position="19"/>
        <end position="32"/>
    </location>
</feature>
<evidence type="ECO:0000313" key="17">
    <source>
        <dbReference type="Proteomes" id="UP000230002"/>
    </source>
</evidence>
<feature type="domain" description="CBS" evidence="14">
    <location>
        <begin position="860"/>
        <end position="917"/>
    </location>
</feature>
<dbReference type="PRINTS" id="PR00762">
    <property type="entry name" value="CLCHANNEL"/>
</dbReference>
<keyword evidence="3 12" id="KW-0813">Transport</keyword>
<evidence type="ECO:0000256" key="7">
    <source>
        <dbReference type="ARBA" id="ARBA00023065"/>
    </source>
</evidence>
<dbReference type="PANTHER" id="PTHR45711">
    <property type="entry name" value="CHLORIDE CHANNEL PROTEIN"/>
    <property type="match status" value="1"/>
</dbReference>
<keyword evidence="8 12" id="KW-0472">Membrane</keyword>
<keyword evidence="10" id="KW-0539">Nucleus</keyword>
<proteinExistence type="inferred from homology"/>
<dbReference type="OrthoDB" id="119302at2759"/>
<organism evidence="16 17">
    <name type="scientific">Ganoderma sinense ZZ0214-1</name>
    <dbReference type="NCBI Taxonomy" id="1077348"/>
    <lineage>
        <taxon>Eukaryota</taxon>
        <taxon>Fungi</taxon>
        <taxon>Dikarya</taxon>
        <taxon>Basidiomycota</taxon>
        <taxon>Agaricomycotina</taxon>
        <taxon>Agaricomycetes</taxon>
        <taxon>Polyporales</taxon>
        <taxon>Polyporaceae</taxon>
        <taxon>Ganoderma</taxon>
    </lineage>
</organism>
<keyword evidence="11" id="KW-0129">CBS domain</keyword>
<dbReference type="Pfam" id="PF08142">
    <property type="entry name" value="AARP2CN"/>
    <property type="match status" value="1"/>
</dbReference>
<evidence type="ECO:0000313" key="16">
    <source>
        <dbReference type="EMBL" id="PIL35954.1"/>
    </source>
</evidence>
<dbReference type="GO" id="GO:0005730">
    <property type="term" value="C:nucleolus"/>
    <property type="evidence" value="ECO:0007669"/>
    <property type="project" value="UniProtKB-SubCell"/>
</dbReference>
<dbReference type="GO" id="GO:0005794">
    <property type="term" value="C:Golgi apparatus"/>
    <property type="evidence" value="ECO:0007669"/>
    <property type="project" value="TreeGrafter"/>
</dbReference>
<dbReference type="InterPro" id="IPR007034">
    <property type="entry name" value="BMS1_TSR1_C"/>
</dbReference>
<feature type="transmembrane region" description="Helical" evidence="12">
    <location>
        <begin position="208"/>
        <end position="229"/>
    </location>
</feature>
<dbReference type="SUPFAM" id="SSF54631">
    <property type="entry name" value="CBS-domain pair"/>
    <property type="match status" value="1"/>
</dbReference>
<accession>A0A2G8SQB4</accession>
<dbReference type="SUPFAM" id="SSF81340">
    <property type="entry name" value="Clc chloride channel"/>
    <property type="match status" value="1"/>
</dbReference>
<feature type="region of interest" description="Disordered" evidence="13">
    <location>
        <begin position="1340"/>
        <end position="1363"/>
    </location>
</feature>
<protein>
    <recommendedName>
        <fullName evidence="12">Chloride channel protein</fullName>
    </recommendedName>
</protein>
<dbReference type="InterPro" id="IPR000644">
    <property type="entry name" value="CBS_dom"/>
</dbReference>
<evidence type="ECO:0000256" key="6">
    <source>
        <dbReference type="ARBA" id="ARBA00022989"/>
    </source>
</evidence>
<feature type="transmembrane region" description="Helical" evidence="12">
    <location>
        <begin position="694"/>
        <end position="712"/>
    </location>
</feature>
<evidence type="ECO:0000256" key="5">
    <source>
        <dbReference type="ARBA" id="ARBA00022692"/>
    </source>
</evidence>
<evidence type="ECO:0000256" key="9">
    <source>
        <dbReference type="ARBA" id="ARBA00023214"/>
    </source>
</evidence>
<evidence type="ECO:0000259" key="15">
    <source>
        <dbReference type="PROSITE" id="PS51714"/>
    </source>
</evidence>
<feature type="transmembrane region" description="Helical" evidence="12">
    <location>
        <begin position="664"/>
        <end position="687"/>
    </location>
</feature>
<dbReference type="STRING" id="1077348.A0A2G8SQB4"/>
<dbReference type="InterPro" id="IPR012948">
    <property type="entry name" value="AARP2CN"/>
</dbReference>
<evidence type="ECO:0000256" key="2">
    <source>
        <dbReference type="ARBA" id="ARBA00004604"/>
    </source>
</evidence>
<dbReference type="Gene3D" id="1.10.3080.10">
    <property type="entry name" value="Clc chloride channel"/>
    <property type="match status" value="1"/>
</dbReference>
<evidence type="ECO:0000256" key="10">
    <source>
        <dbReference type="ARBA" id="ARBA00023242"/>
    </source>
</evidence>
<dbReference type="CDD" id="cd03684">
    <property type="entry name" value="ClC_3_like"/>
    <property type="match status" value="1"/>
</dbReference>
<feature type="transmembrane region" description="Helical" evidence="12">
    <location>
        <begin position="452"/>
        <end position="470"/>
    </location>
</feature>
<feature type="transmembrane region" description="Helical" evidence="12">
    <location>
        <begin position="304"/>
        <end position="325"/>
    </location>
</feature>
<evidence type="ECO:0000256" key="3">
    <source>
        <dbReference type="ARBA" id="ARBA00022448"/>
    </source>
</evidence>
<name>A0A2G8SQB4_9APHY</name>
<dbReference type="PROSITE" id="PS51714">
    <property type="entry name" value="G_BMS1"/>
    <property type="match status" value="1"/>
</dbReference>
<dbReference type="Pfam" id="PF00654">
    <property type="entry name" value="Voltage_CLC"/>
    <property type="match status" value="1"/>
</dbReference>
<dbReference type="InterPro" id="IPR030387">
    <property type="entry name" value="G_Bms1/Tsr1_dom"/>
</dbReference>
<evidence type="ECO:0000256" key="13">
    <source>
        <dbReference type="SAM" id="MobiDB-lite"/>
    </source>
</evidence>
<feature type="transmembrane region" description="Helical" evidence="12">
    <location>
        <begin position="531"/>
        <end position="549"/>
    </location>
</feature>
<feature type="transmembrane region" description="Helical" evidence="12">
    <location>
        <begin position="417"/>
        <end position="440"/>
    </location>
</feature>
<feature type="compositionally biased region" description="Acidic residues" evidence="13">
    <location>
        <begin position="1351"/>
        <end position="1363"/>
    </location>
</feature>
<keyword evidence="5 12" id="KW-0812">Transmembrane</keyword>
<evidence type="ECO:0000256" key="8">
    <source>
        <dbReference type="ARBA" id="ARBA00023136"/>
    </source>
</evidence>
<gene>
    <name evidence="16" type="ORF">GSI_01614</name>
</gene>
<feature type="compositionally biased region" description="Polar residues" evidence="13">
    <location>
        <begin position="42"/>
        <end position="51"/>
    </location>
</feature>
<feature type="region of interest" description="Disordered" evidence="13">
    <location>
        <begin position="1"/>
        <end position="60"/>
    </location>
</feature>
<comment type="caution">
    <text evidence="16">The sequence shown here is derived from an EMBL/GenBank/DDBJ whole genome shotgun (WGS) entry which is preliminary data.</text>
</comment>
<sequence>MTVRRSTSVDNPALDTVAEESPSGPLSGPSTTEWRRQRLLQIGSNPSTTSGPDLAPDETSSLRPALEARAASYGTLPASSRAHAGNGKQKSTFRSRHALGALPSLFIPKSRDPNPPTPGGSHTPRSISFRNTSYFSTQRPISAYDKPVVGQDDDEPVGAVKTNGVRVWYSSFTSIDWLHDAIKDSARQGSLRRRRSRRGRIRRQLDRSIGWLTVTIIGLLTAVVAFLIIRSEQWLFDIKEGYCTTGLWKAKRFCCPTEDDVLLSNTPSFVTVAVNEECAAWRPWGEYFAPVASAGWLEVEAIEYSVYTIIAIALAVVSSLLTINLTASTSFVTRKDSGVLSSSFAAGDDTKNRAQSPAAAGRKVLYYAAGSGIPEIKTILSGFVIHGYLGGRTLFTKSVGLALSVASGLSLGKRRGILSAACAAGVAVAFGAPVGGVLFSLEEVSYFFPAKVMWRSFFCAMVAAMTLRFLDPFGSGKLVLFQVTYDKDWHAYELFPFLLLGVFGGVYGAYFSKLNFRWSRHIRSGTWLKNYPVVEVILVTFVTAILSFLNPYTRMGGTELVYNLFAECREGSHNTHSGLCVLDPPGQAASVIGAIFIALLVKGIMTIVTFGIKVPAGIFIPTLGVGACAGRILGILIQWAQFLYPNSPAFAVCKGDLNCVVPGLYAMVGAAATLSGVTRTTVSLAVIMFELTDTLTYVVPIMLSVLVAKTVADALEPKGIYDLVIELSQLPYLDAKHDYVWGHLQISDVTDRDVEAIDLNRENTVQSLRDKLQELVDAGHSDSGFPILKPDDEGHRMAGYIGANELEHALSIVADEPNARISFSTASPHGHFPMTSSITSLAETGSNIFGADPYDFSCYMDQAPLTVQDNSPLELVQQFFTKLGARYVVVTDTEGHYQGVIDKKTWLAFLNELEHNKGSLKEAAKGRTPHQSPKANHTANVAAQLRINRRNSAKQAQLKKRQSLVSATRIFSGLDGAPRVVAIVPLTEDVKARDVSKKLAEAIDGTLEEDAASGLQKLKAERFKTSVQFVPLPYRQLYAALDACKVADYVVFVLSPNVEVDKWGDTLLRALQAQGLPEVVTVVSSDEPMDSKEKSGVLKSLLSFIQYFVPSQSRVFDMHHGADALNTVRAICEGKPSDVKWRDGRSWVLGEKIDWADGVFSVTGVVRGAHLSANRLVHIPNHGDFQVQKVISAPLARHSKHGTGMDVEPQLLAEPDASSADSLVSSNDPDDMANEQTWPTEEEMRGGPNGRPDSIPDAKVGTTPKAVRKVPKGTSEYQAAWIIDESDEDDVDGGDDDGEDGEVEMEEMEEIPTVDGTEMETDDRRSVMFQDLDEAEEARQLQSWRDRKREEEDDAQFPDEIDTPLDVPARTRFQRYRGLRSFRTSPWDPYENLPRDYARIFQFEDFKRTERAVQRRAEEQGGIEPGTRVTIYLKEVPKEAAQMIPGRPFAIFSLLQHEHKKTVLNFTVQRNTEYNGSVRSKDPLILCVGPRRMCINPIYSQHTRGGGKGPNNVHKFERYLRHGVTDVATIYGPVVYGKQPCSLLRETEDPQAPELVAMGSFLHPDTTRIVAKRIVLTGHPFKIHKKTATIRYMFFNAGAHSLLVFRLSWRDVDIDRRADDIAYFKPIQLHTKYGHTGHIKESLGTHGYYKAHFDGQINQMDTVCMSLYKRVYPKWSETWKGGASARDDDAMEE</sequence>
<keyword evidence="7 12" id="KW-0406">Ion transport</keyword>
<feature type="region of interest" description="Disordered" evidence="13">
    <location>
        <begin position="1216"/>
        <end position="1308"/>
    </location>
</feature>
<dbReference type="GO" id="GO:0042254">
    <property type="term" value="P:ribosome biogenesis"/>
    <property type="evidence" value="ECO:0007669"/>
    <property type="project" value="UniProtKB-KW"/>
</dbReference>
<evidence type="ECO:0000259" key="14">
    <source>
        <dbReference type="PROSITE" id="PS51371"/>
    </source>
</evidence>
<feature type="compositionally biased region" description="Polar residues" evidence="13">
    <location>
        <begin position="1"/>
        <end position="10"/>
    </location>
</feature>
<dbReference type="Pfam" id="PF22298">
    <property type="entry name" value="Tsr1_G-like"/>
    <property type="match status" value="1"/>
</dbReference>
<dbReference type="PANTHER" id="PTHR45711:SF6">
    <property type="entry name" value="CHLORIDE CHANNEL PROTEIN"/>
    <property type="match status" value="1"/>
</dbReference>
<evidence type="ECO:0000256" key="12">
    <source>
        <dbReference type="RuleBase" id="RU361221"/>
    </source>
</evidence>
<dbReference type="SMART" id="SM00785">
    <property type="entry name" value="AARP2CN"/>
    <property type="match status" value="1"/>
</dbReference>
<comment type="subcellular location">
    <subcellularLocation>
        <location evidence="1 12">Membrane</location>
        <topology evidence="1 12">Multi-pass membrane protein</topology>
    </subcellularLocation>
    <subcellularLocation>
        <location evidence="2">Nucleus</location>
        <location evidence="2">Nucleolus</location>
    </subcellularLocation>
</comment>
<dbReference type="GO" id="GO:0005247">
    <property type="term" value="F:voltage-gated chloride channel activity"/>
    <property type="evidence" value="ECO:0007669"/>
    <property type="project" value="TreeGrafter"/>
</dbReference>
<feature type="transmembrane region" description="Helical" evidence="12">
    <location>
        <begin position="490"/>
        <end position="510"/>
    </location>
</feature>
<keyword evidence="17" id="KW-1185">Reference proteome</keyword>
<keyword evidence="9 12" id="KW-0868">Chloride</keyword>
<feature type="transmembrane region" description="Helical" evidence="12">
    <location>
        <begin position="619"/>
        <end position="644"/>
    </location>
</feature>
<dbReference type="Proteomes" id="UP000230002">
    <property type="component" value="Unassembled WGS sequence"/>
</dbReference>
<dbReference type="EMBL" id="AYKW01000002">
    <property type="protein sequence ID" value="PIL35954.1"/>
    <property type="molecule type" value="Genomic_DNA"/>
</dbReference>
<dbReference type="InterPro" id="IPR001807">
    <property type="entry name" value="ClC"/>
</dbReference>
<dbReference type="Pfam" id="PF04950">
    <property type="entry name" value="RIBIOP_C"/>
    <property type="match status" value="2"/>
</dbReference>
<dbReference type="GO" id="GO:0005769">
    <property type="term" value="C:early endosome"/>
    <property type="evidence" value="ECO:0007669"/>
    <property type="project" value="TreeGrafter"/>
</dbReference>
<dbReference type="PROSITE" id="PS51371">
    <property type="entry name" value="CBS"/>
    <property type="match status" value="1"/>
</dbReference>
<keyword evidence="4" id="KW-0690">Ribosome biogenesis</keyword>
<dbReference type="InterPro" id="IPR014743">
    <property type="entry name" value="Cl-channel_core"/>
</dbReference>
<comment type="similarity">
    <text evidence="12">Belongs to the chloride channel (TC 2.A.49) family.</text>
</comment>
<evidence type="ECO:0000256" key="4">
    <source>
        <dbReference type="ARBA" id="ARBA00022517"/>
    </source>
</evidence>
<reference evidence="16 17" key="1">
    <citation type="journal article" date="2015" name="Sci. Rep.">
        <title>Chromosome-level genome map provides insights into diverse defense mechanisms in the medicinal fungus Ganoderma sinense.</title>
        <authorList>
            <person name="Zhu Y."/>
            <person name="Xu J."/>
            <person name="Sun C."/>
            <person name="Zhou S."/>
            <person name="Xu H."/>
            <person name="Nelson D.R."/>
            <person name="Qian J."/>
            <person name="Song J."/>
            <person name="Luo H."/>
            <person name="Xiang L."/>
            <person name="Li Y."/>
            <person name="Xu Z."/>
            <person name="Ji A."/>
            <person name="Wang L."/>
            <person name="Lu S."/>
            <person name="Hayward A."/>
            <person name="Sun W."/>
            <person name="Li X."/>
            <person name="Schwartz D.C."/>
            <person name="Wang Y."/>
            <person name="Chen S."/>
        </authorList>
    </citation>
    <scope>NUCLEOTIDE SEQUENCE [LARGE SCALE GENOMIC DNA]</scope>
    <source>
        <strain evidence="16 17">ZZ0214-1</strain>
    </source>
</reference>